<dbReference type="InterPro" id="IPR013813">
    <property type="entry name" value="Endoribo_LPSP/chorism_mut-like"/>
</dbReference>
<name>A0A382EXC3_9ZZZZ</name>
<feature type="non-terminal residue" evidence="3">
    <location>
        <position position="1"/>
    </location>
</feature>
<reference evidence="3" key="1">
    <citation type="submission" date="2018-05" db="EMBL/GenBank/DDBJ databases">
        <authorList>
            <person name="Lanie J.A."/>
            <person name="Ng W.-L."/>
            <person name="Kazmierczak K.M."/>
            <person name="Andrzejewski T.M."/>
            <person name="Davidsen T.M."/>
            <person name="Wayne K.J."/>
            <person name="Tettelin H."/>
            <person name="Glass J.I."/>
            <person name="Rusch D."/>
            <person name="Podicherti R."/>
            <person name="Tsui H.-C.T."/>
            <person name="Winkler M.E."/>
        </authorList>
    </citation>
    <scope>NUCLEOTIDE SEQUENCE</scope>
</reference>
<evidence type="ECO:0000259" key="2">
    <source>
        <dbReference type="Pfam" id="PF14588"/>
    </source>
</evidence>
<dbReference type="InterPro" id="IPR035959">
    <property type="entry name" value="RutC-like_sf"/>
</dbReference>
<dbReference type="PANTHER" id="PTHR43760:SF1">
    <property type="entry name" value="ENDORIBONUCLEASE L-PSP_CHORISMATE MUTASE-LIKE DOMAIN-CONTAINING PROTEIN"/>
    <property type="match status" value="1"/>
</dbReference>
<dbReference type="SUPFAM" id="SSF55298">
    <property type="entry name" value="YjgF-like"/>
    <property type="match status" value="1"/>
</dbReference>
<dbReference type="Gene3D" id="3.30.1330.40">
    <property type="entry name" value="RutC-like"/>
    <property type="match status" value="1"/>
</dbReference>
<proteinExistence type="predicted"/>
<feature type="region of interest" description="Disordered" evidence="1">
    <location>
        <begin position="1"/>
        <end position="26"/>
    </location>
</feature>
<protein>
    <recommendedName>
        <fullName evidence="2">Endoribonuclease L-PSP/chorismate mutase-like domain-containing protein</fullName>
    </recommendedName>
</protein>
<gene>
    <name evidence="3" type="ORF">METZ01_LOCUS208172</name>
</gene>
<evidence type="ECO:0000313" key="3">
    <source>
        <dbReference type="EMBL" id="SVB55318.1"/>
    </source>
</evidence>
<organism evidence="3">
    <name type="scientific">marine metagenome</name>
    <dbReference type="NCBI Taxonomy" id="408172"/>
    <lineage>
        <taxon>unclassified sequences</taxon>
        <taxon>metagenomes</taxon>
        <taxon>ecological metagenomes</taxon>
    </lineage>
</organism>
<dbReference type="CDD" id="cd02199">
    <property type="entry name" value="YjgF_YER057c_UK114_like_1"/>
    <property type="match status" value="1"/>
</dbReference>
<dbReference type="PANTHER" id="PTHR43760">
    <property type="entry name" value="ENDORIBONUCLEASE-RELATED"/>
    <property type="match status" value="1"/>
</dbReference>
<accession>A0A382EXC3</accession>
<feature type="domain" description="Endoribonuclease L-PSP/chorismate mutase-like" evidence="2">
    <location>
        <begin position="43"/>
        <end position="126"/>
    </location>
</feature>
<dbReference type="Pfam" id="PF14588">
    <property type="entry name" value="YjgF_endoribonc"/>
    <property type="match status" value="1"/>
</dbReference>
<evidence type="ECO:0000256" key="1">
    <source>
        <dbReference type="SAM" id="MobiDB-lite"/>
    </source>
</evidence>
<dbReference type="EMBL" id="UINC01046824">
    <property type="protein sequence ID" value="SVB55318.1"/>
    <property type="molecule type" value="Genomic_DNA"/>
</dbReference>
<sequence>VQVEERLEDIGIDLEEPGGEKGKTAPALQTGNLVFTSAFSSDEQGKLGGDIPATQGYHEVRDATARCLSAIKTVIGDLDKITQIVRIQVFINCTPEFTDQVQVIHGATELLLDAFGEDIGRHVRSSAGVQQLHDNAAVAVDMIVEVGD</sequence>
<dbReference type="AlphaFoldDB" id="A0A382EXC3"/>